<dbReference type="KEGG" id="hyl:LPB072_01075"/>
<gene>
    <name evidence="2" type="ORF">LPB072_01075</name>
    <name evidence="3" type="ORF">LPB72_19340</name>
</gene>
<dbReference type="Pfam" id="PF09361">
    <property type="entry name" value="Phasin_2"/>
    <property type="match status" value="1"/>
</dbReference>
<evidence type="ECO:0000313" key="3">
    <source>
        <dbReference type="EMBL" id="OAD39748.1"/>
    </source>
</evidence>
<dbReference type="InterPro" id="IPR018968">
    <property type="entry name" value="Phasin"/>
</dbReference>
<dbReference type="EMBL" id="CP017476">
    <property type="protein sequence ID" value="AOW11655.1"/>
    <property type="molecule type" value="Genomic_DNA"/>
</dbReference>
<keyword evidence="4" id="KW-1185">Reference proteome</keyword>
<evidence type="ECO:0000313" key="2">
    <source>
        <dbReference type="EMBL" id="AOW11655.1"/>
    </source>
</evidence>
<dbReference type="Proteomes" id="UP000185657">
    <property type="component" value="Unassembled WGS sequence"/>
</dbReference>
<protein>
    <submittedName>
        <fullName evidence="2">Phasin (PHA-granule associated protein)</fullName>
    </submittedName>
</protein>
<evidence type="ECO:0000313" key="4">
    <source>
        <dbReference type="Proteomes" id="UP000185657"/>
    </source>
</evidence>
<evidence type="ECO:0000259" key="1">
    <source>
        <dbReference type="Pfam" id="PF09361"/>
    </source>
</evidence>
<proteinExistence type="predicted"/>
<reference evidence="2 5" key="2">
    <citation type="submission" date="2016-10" db="EMBL/GenBank/DDBJ databases">
        <title>Hydorgenophaga sp. LPB0072 isolated from gastropod.</title>
        <authorList>
            <person name="Kim E."/>
            <person name="Yi H."/>
        </authorList>
    </citation>
    <scope>NUCLEOTIDE SEQUENCE [LARGE SCALE GENOMIC DNA]</scope>
    <source>
        <strain evidence="2 5">LPB0072</strain>
    </source>
</reference>
<dbReference type="AlphaFoldDB" id="A0A167GQ97"/>
<evidence type="ECO:0000313" key="5">
    <source>
        <dbReference type="Proteomes" id="UP000185680"/>
    </source>
</evidence>
<dbReference type="OrthoDB" id="5298576at2"/>
<feature type="domain" description="Phasin" evidence="1">
    <location>
        <begin position="7"/>
        <end position="104"/>
    </location>
</feature>
<dbReference type="RefSeq" id="WP_066094992.1">
    <property type="nucleotide sequence ID" value="NZ_CP017476.1"/>
</dbReference>
<dbReference type="STRING" id="1763535.LPB072_01075"/>
<organism evidence="2 5">
    <name type="scientific">Hydrogenophaga crassostreae</name>
    <dbReference type="NCBI Taxonomy" id="1763535"/>
    <lineage>
        <taxon>Bacteria</taxon>
        <taxon>Pseudomonadati</taxon>
        <taxon>Pseudomonadota</taxon>
        <taxon>Betaproteobacteria</taxon>
        <taxon>Burkholderiales</taxon>
        <taxon>Comamonadaceae</taxon>
        <taxon>Hydrogenophaga</taxon>
    </lineage>
</organism>
<dbReference type="InterPro" id="IPR010127">
    <property type="entry name" value="Phasin_subfam-1"/>
</dbReference>
<name>A0A167GQ97_9BURK</name>
<dbReference type="Proteomes" id="UP000185680">
    <property type="component" value="Chromosome"/>
</dbReference>
<dbReference type="EMBL" id="LVWD01000037">
    <property type="protein sequence ID" value="OAD39748.1"/>
    <property type="molecule type" value="Genomic_DNA"/>
</dbReference>
<accession>A0A167GQ97</accession>
<sequence length="180" mass="18562">MNKVFDTIASTQKANLQAAEGLATQAYSGAEKFVELNMAATKAAVTESFTHMQALMGAKDIKDVVELQTAFFKPLAGKSAAYMQHVQTIATDSTSEFTGAVEAKMAEAQKSLGAAVEGLAKNAPAGSEAAVAAFKSAVTASQNAMETAQASMKKANAAAQTQFATASKQAMDLAKKATKA</sequence>
<dbReference type="NCBIfam" id="TIGR01841">
    <property type="entry name" value="phasin"/>
    <property type="match status" value="1"/>
</dbReference>
<reference evidence="3 4" key="1">
    <citation type="submission" date="2016-02" db="EMBL/GenBank/DDBJ databases">
        <title>Draft genome sequence of Hydrogenophaga sp. LPB0072.</title>
        <authorList>
            <person name="Shin S.-K."/>
            <person name="Yi H."/>
        </authorList>
    </citation>
    <scope>NUCLEOTIDE SEQUENCE [LARGE SCALE GENOMIC DNA]</scope>
    <source>
        <strain evidence="3 4">LPB0072</strain>
    </source>
</reference>